<evidence type="ECO:0000256" key="5">
    <source>
        <dbReference type="ARBA" id="ARBA00022989"/>
    </source>
</evidence>
<evidence type="ECO:0000256" key="2">
    <source>
        <dbReference type="ARBA" id="ARBA00022448"/>
    </source>
</evidence>
<feature type="transmembrane region" description="Helical" evidence="7">
    <location>
        <begin position="7"/>
        <end position="26"/>
    </location>
</feature>
<protein>
    <recommendedName>
        <fullName evidence="8">ABC transmembrane type-1 domain-containing protein</fullName>
    </recommendedName>
</protein>
<dbReference type="PANTHER" id="PTHR30151:SF20">
    <property type="entry name" value="ABC TRANSPORTER PERMEASE PROTEIN HI_0355-RELATED"/>
    <property type="match status" value="1"/>
</dbReference>
<comment type="subcellular location">
    <subcellularLocation>
        <location evidence="1 7">Cell membrane</location>
        <topology evidence="1 7">Multi-pass membrane protein</topology>
    </subcellularLocation>
</comment>
<accession>A0A853PQD2</accession>
<dbReference type="AlphaFoldDB" id="A0A853PQD2"/>
<dbReference type="InterPro" id="IPR000515">
    <property type="entry name" value="MetI-like"/>
</dbReference>
<reference evidence="9 10" key="1">
    <citation type="journal article" date="2016" name="PLoS ONE">
        <title>Genomic Diversity of Enterotoxigenic Strains of Bacteroides fragilis.</title>
        <authorList>
            <person name="Pierce J.V."/>
            <person name="Bernstein H.D."/>
        </authorList>
    </citation>
    <scope>NUCLEOTIDE SEQUENCE [LARGE SCALE GENOMIC DNA]</scope>
    <source>
        <strain evidence="9 10">20793-3</strain>
    </source>
</reference>
<feature type="transmembrane region" description="Helical" evidence="7">
    <location>
        <begin position="123"/>
        <end position="142"/>
    </location>
</feature>
<evidence type="ECO:0000313" key="9">
    <source>
        <dbReference type="EMBL" id="OCR29440.1"/>
    </source>
</evidence>
<evidence type="ECO:0000259" key="8">
    <source>
        <dbReference type="PROSITE" id="PS50928"/>
    </source>
</evidence>
<name>A0A853PQD2_BACFG</name>
<proteinExistence type="inferred from homology"/>
<comment type="caution">
    <text evidence="9">The sequence shown here is derived from an EMBL/GenBank/DDBJ whole genome shotgun (WGS) entry which is preliminary data.</text>
</comment>
<dbReference type="EMBL" id="LIDT01000033">
    <property type="protein sequence ID" value="OCR29440.1"/>
    <property type="molecule type" value="Genomic_DNA"/>
</dbReference>
<feature type="transmembrane region" description="Helical" evidence="7">
    <location>
        <begin position="184"/>
        <end position="205"/>
    </location>
</feature>
<keyword evidence="3" id="KW-1003">Cell membrane</keyword>
<gene>
    <name evidence="9" type="ORF">AC094_33190</name>
</gene>
<dbReference type="GO" id="GO:0005886">
    <property type="term" value="C:plasma membrane"/>
    <property type="evidence" value="ECO:0007669"/>
    <property type="project" value="UniProtKB-SubCell"/>
</dbReference>
<feature type="transmembrane region" description="Helical" evidence="7">
    <location>
        <begin position="217"/>
        <end position="241"/>
    </location>
</feature>
<comment type="similarity">
    <text evidence="7">Belongs to the binding-protein-dependent transport system permease family.</text>
</comment>
<evidence type="ECO:0000256" key="7">
    <source>
        <dbReference type="RuleBase" id="RU363032"/>
    </source>
</evidence>
<dbReference type="InterPro" id="IPR035906">
    <property type="entry name" value="MetI-like_sf"/>
</dbReference>
<sequence>MNRRSSIYSFLIITLYILLAEILLRFSQSSTEVLPYPSMVFKDIVYHSSYYLNGMLETTYTILGGLIPATIIGWSLAIFISESKLGNLLLRPLVDVSQLIPKTALLPLFLSIPFLGYSFLSKIVIVFLISFYPIFIDTLLGIKQINIQYINYFKIISPSKIKTIWYLKIPYSLPYSFNGLKTSVLYAVVGAVTSEILIGKSGLGYMIDYACTKLNFIQAYCGIISCIFLGGSMMIILNIFINRSKYLKYANK</sequence>
<evidence type="ECO:0000313" key="10">
    <source>
        <dbReference type="Proteomes" id="UP000093197"/>
    </source>
</evidence>
<dbReference type="Gene3D" id="1.10.3720.10">
    <property type="entry name" value="MetI-like"/>
    <property type="match status" value="1"/>
</dbReference>
<keyword evidence="5 7" id="KW-1133">Transmembrane helix</keyword>
<dbReference type="SUPFAM" id="SSF161098">
    <property type="entry name" value="MetI-like"/>
    <property type="match status" value="1"/>
</dbReference>
<evidence type="ECO:0000256" key="1">
    <source>
        <dbReference type="ARBA" id="ARBA00004651"/>
    </source>
</evidence>
<evidence type="ECO:0000256" key="3">
    <source>
        <dbReference type="ARBA" id="ARBA00022475"/>
    </source>
</evidence>
<dbReference type="PROSITE" id="PS50928">
    <property type="entry name" value="ABC_TM1"/>
    <property type="match status" value="1"/>
</dbReference>
<feature type="transmembrane region" description="Helical" evidence="7">
    <location>
        <begin position="60"/>
        <end position="79"/>
    </location>
</feature>
<organism evidence="9 10">
    <name type="scientific">Bacteroides fragilis</name>
    <dbReference type="NCBI Taxonomy" id="817"/>
    <lineage>
        <taxon>Bacteria</taxon>
        <taxon>Pseudomonadati</taxon>
        <taxon>Bacteroidota</taxon>
        <taxon>Bacteroidia</taxon>
        <taxon>Bacteroidales</taxon>
        <taxon>Bacteroidaceae</taxon>
        <taxon>Bacteroides</taxon>
    </lineage>
</organism>
<feature type="domain" description="ABC transmembrane type-1" evidence="8">
    <location>
        <begin position="55"/>
        <end position="241"/>
    </location>
</feature>
<evidence type="ECO:0000256" key="4">
    <source>
        <dbReference type="ARBA" id="ARBA00022692"/>
    </source>
</evidence>
<dbReference type="GO" id="GO:0055085">
    <property type="term" value="P:transmembrane transport"/>
    <property type="evidence" value="ECO:0007669"/>
    <property type="project" value="InterPro"/>
</dbReference>
<dbReference type="PANTHER" id="PTHR30151">
    <property type="entry name" value="ALKANE SULFONATE ABC TRANSPORTER-RELATED, MEMBRANE SUBUNIT"/>
    <property type="match status" value="1"/>
</dbReference>
<keyword evidence="4 7" id="KW-0812">Transmembrane</keyword>
<keyword evidence="2 7" id="KW-0813">Transport</keyword>
<keyword evidence="6 7" id="KW-0472">Membrane</keyword>
<dbReference type="Pfam" id="PF00528">
    <property type="entry name" value="BPD_transp_1"/>
    <property type="match status" value="1"/>
</dbReference>
<dbReference type="Proteomes" id="UP000093197">
    <property type="component" value="Unassembled WGS sequence"/>
</dbReference>
<dbReference type="RefSeq" id="WP_032580258.1">
    <property type="nucleotide sequence ID" value="NZ_LIDT01000033.1"/>
</dbReference>
<evidence type="ECO:0000256" key="6">
    <source>
        <dbReference type="ARBA" id="ARBA00023136"/>
    </source>
</evidence>